<name>A0ABN9T891_9DINO</name>
<accession>A0ABN9T891</accession>
<gene>
    <name evidence="1" type="ORF">PCOR1329_LOCUS36479</name>
</gene>
<evidence type="ECO:0000313" key="1">
    <source>
        <dbReference type="EMBL" id="CAK0841210.1"/>
    </source>
</evidence>
<comment type="caution">
    <text evidence="1">The sequence shown here is derived from an EMBL/GenBank/DDBJ whole genome shotgun (WGS) entry which is preliminary data.</text>
</comment>
<evidence type="ECO:0000313" key="2">
    <source>
        <dbReference type="Proteomes" id="UP001189429"/>
    </source>
</evidence>
<evidence type="ECO:0008006" key="3">
    <source>
        <dbReference type="Google" id="ProtNLM"/>
    </source>
</evidence>
<protein>
    <recommendedName>
        <fullName evidence="3">PH domain-containing protein</fullName>
    </recommendedName>
</protein>
<keyword evidence="2" id="KW-1185">Reference proteome</keyword>
<sequence length="481" mass="52256">MTSCLLLLRQSRLQTHLFSLVEGFSLGGGGMVRHGFGDMLLYFTPSEVGCVPTLWAHEPSEGLCDHGVCWADGLEGDTPWSFCSSPAFTLPPYVPSVCGDDLFLFNCYDAGALGSAAQQIYYCRRISHETQLWLAAIEQTSEKQFQWMRGLEDMISTVVPIGSLAQLREGSDKALHDLEEQSVEAFQLLDSIIQALREEVVGSQRLVVAKIDCRFSRIPDLARFEATAVSVTDALRSDHARVEAAIRLHRDHIESFVQSGVAECRSVLAAETSKLKAVVVDPSAATVKRWVRRPLDRLWDDGQLLVGSHCSQVNDFLSSTREQILIESHAVFHGFSADVSALRDSAALVQDFRSSLSLTSDLKVQVAAHEQALHELAALVGSVVSQNTGLISNAVGSTFKQLTESDIICIAVRAGLARSAVRAVSGRDRVRVGGLVPAAVSSSSSSGSLLDDDEWCGVCGGRRSHTFSRLTCACLLEEETN</sequence>
<dbReference type="EMBL" id="CAUYUJ010014438">
    <property type="protein sequence ID" value="CAK0841210.1"/>
    <property type="molecule type" value="Genomic_DNA"/>
</dbReference>
<dbReference type="Proteomes" id="UP001189429">
    <property type="component" value="Unassembled WGS sequence"/>
</dbReference>
<reference evidence="1" key="1">
    <citation type="submission" date="2023-10" db="EMBL/GenBank/DDBJ databases">
        <authorList>
            <person name="Chen Y."/>
            <person name="Shah S."/>
            <person name="Dougan E. K."/>
            <person name="Thang M."/>
            <person name="Chan C."/>
        </authorList>
    </citation>
    <scope>NUCLEOTIDE SEQUENCE [LARGE SCALE GENOMIC DNA]</scope>
</reference>
<proteinExistence type="predicted"/>
<organism evidence="1 2">
    <name type="scientific">Prorocentrum cordatum</name>
    <dbReference type="NCBI Taxonomy" id="2364126"/>
    <lineage>
        <taxon>Eukaryota</taxon>
        <taxon>Sar</taxon>
        <taxon>Alveolata</taxon>
        <taxon>Dinophyceae</taxon>
        <taxon>Prorocentrales</taxon>
        <taxon>Prorocentraceae</taxon>
        <taxon>Prorocentrum</taxon>
    </lineage>
</organism>